<organism evidence="1 2">
    <name type="scientific">Giardia duodenalis assemblage B</name>
    <dbReference type="NCBI Taxonomy" id="1394984"/>
    <lineage>
        <taxon>Eukaryota</taxon>
        <taxon>Metamonada</taxon>
        <taxon>Diplomonadida</taxon>
        <taxon>Hexamitidae</taxon>
        <taxon>Giardiinae</taxon>
        <taxon>Giardia</taxon>
    </lineage>
</organism>
<dbReference type="InterPro" id="IPR039879">
    <property type="entry name" value="EFC10"/>
</dbReference>
<dbReference type="Gene3D" id="1.20.890.10">
    <property type="entry name" value="cAMP-dependent protein kinase regulatory subunit, dimerization-anchoring domain"/>
    <property type="match status" value="1"/>
</dbReference>
<evidence type="ECO:0000313" key="1">
    <source>
        <dbReference type="EMBL" id="KWX14769.1"/>
    </source>
</evidence>
<dbReference type="CDD" id="cd22961">
    <property type="entry name" value="DD_TEX55-like"/>
    <property type="match status" value="1"/>
</dbReference>
<reference evidence="1 2" key="1">
    <citation type="journal article" date="2015" name="Mol. Biochem. Parasitol.">
        <title>Identification of polymorphic genes for use in assemblage B genotyping assays through comparative genomics of multiple assemblage B Giardia duodenalis isolates.</title>
        <authorList>
            <person name="Wielinga C."/>
            <person name="Thompson R.C."/>
            <person name="Monis P."/>
            <person name="Ryan U."/>
        </authorList>
    </citation>
    <scope>NUCLEOTIDE SEQUENCE [LARGE SCALE GENOMIC DNA]</scope>
    <source>
        <strain evidence="1 2">BAH15c1</strain>
    </source>
</reference>
<protein>
    <recommendedName>
        <fullName evidence="3">EF-hand domain-containing protein</fullName>
    </recommendedName>
</protein>
<gene>
    <name evidence="1" type="ORF">QR46_1196</name>
</gene>
<dbReference type="SUPFAM" id="SSF47391">
    <property type="entry name" value="Dimerization-anchoring domain of cAMP-dependent PK regulatory subunit"/>
    <property type="match status" value="1"/>
</dbReference>
<dbReference type="PANTHER" id="PTHR21847:SF1">
    <property type="entry name" value="EF-HAND CALCIUM-BINDING DOMAIN-CONTAINING PROTEIN 10"/>
    <property type="match status" value="1"/>
</dbReference>
<sequence length="134" mass="15600">MGNPRIAAEQYLKKYNIPDLFDYLLSQVVINLPEDPWTHLSEICEKLDSRSFQDNIPFFTRDEINIVFSNYEVLNRGYITGAQAKQALKTMGLKPRIVDDLFIDDEANLSREEFSQYAVNGFNKRLNSWLGKYP</sequence>
<dbReference type="EMBL" id="JXTI01000023">
    <property type="protein sequence ID" value="KWX14769.1"/>
    <property type="molecule type" value="Genomic_DNA"/>
</dbReference>
<dbReference type="OrthoDB" id="10260455at2759"/>
<dbReference type="VEuPathDB" id="GiardiaDB:QR46_1196"/>
<evidence type="ECO:0008006" key="3">
    <source>
        <dbReference type="Google" id="ProtNLM"/>
    </source>
</evidence>
<evidence type="ECO:0000313" key="2">
    <source>
        <dbReference type="Proteomes" id="UP000070089"/>
    </source>
</evidence>
<dbReference type="SUPFAM" id="SSF47473">
    <property type="entry name" value="EF-hand"/>
    <property type="match status" value="1"/>
</dbReference>
<dbReference type="Proteomes" id="UP000070089">
    <property type="component" value="Unassembled WGS sequence"/>
</dbReference>
<dbReference type="PANTHER" id="PTHR21847">
    <property type="entry name" value="EF-HAND CALCIUM-BINDING DOMAIN-CONTAINING PROTEIN 10"/>
    <property type="match status" value="1"/>
</dbReference>
<accession>A0A132NXH0</accession>
<dbReference type="AlphaFoldDB" id="A0A132NXH0"/>
<comment type="caution">
    <text evidence="1">The sequence shown here is derived from an EMBL/GenBank/DDBJ whole genome shotgun (WGS) entry which is preliminary data.</text>
</comment>
<name>A0A132NXH0_GIAIN</name>
<dbReference type="InterPro" id="IPR011992">
    <property type="entry name" value="EF-hand-dom_pair"/>
</dbReference>
<proteinExistence type="predicted"/>